<feature type="signal peptide" evidence="1">
    <location>
        <begin position="1"/>
        <end position="39"/>
    </location>
</feature>
<dbReference type="EMBL" id="JBHUEH010000023">
    <property type="protein sequence ID" value="MFD1887430.1"/>
    <property type="molecule type" value="Genomic_DNA"/>
</dbReference>
<protein>
    <recommendedName>
        <fullName evidence="4">SHOCT domain-containing protein</fullName>
    </recommendedName>
</protein>
<feature type="chain" id="PRO_5047187444" description="SHOCT domain-containing protein" evidence="1">
    <location>
        <begin position="40"/>
        <end position="142"/>
    </location>
</feature>
<keyword evidence="1" id="KW-0732">Signal</keyword>
<keyword evidence="3" id="KW-1185">Reference proteome</keyword>
<accession>A0ABW4RNK4</accession>
<gene>
    <name evidence="2" type="ORF">ACFSC9_18190</name>
</gene>
<organism evidence="2 3">
    <name type="scientific">Paenibacillus wenxiniae</name>
    <dbReference type="NCBI Taxonomy" id="1636843"/>
    <lineage>
        <taxon>Bacteria</taxon>
        <taxon>Bacillati</taxon>
        <taxon>Bacillota</taxon>
        <taxon>Bacilli</taxon>
        <taxon>Bacillales</taxon>
        <taxon>Paenibacillaceae</taxon>
        <taxon>Paenibacillus</taxon>
    </lineage>
</organism>
<name>A0ABW4RNK4_9BACL</name>
<evidence type="ECO:0000313" key="2">
    <source>
        <dbReference type="EMBL" id="MFD1887430.1"/>
    </source>
</evidence>
<sequence>MKRTTINHRARKGKGMISTLLLGIAISSLLLGDQANAQAAVKTSTGSAVVRQQQDPFLSTLGADSDEDVYDELYEGSSLADTARRNNKSPQAIIDLQVAQMNDLLTQRLIDGSITPDTYRAQKEELTELITKSVYGQHPYNL</sequence>
<proteinExistence type="predicted"/>
<evidence type="ECO:0000313" key="3">
    <source>
        <dbReference type="Proteomes" id="UP001597233"/>
    </source>
</evidence>
<reference evidence="3" key="1">
    <citation type="journal article" date="2019" name="Int. J. Syst. Evol. Microbiol.">
        <title>The Global Catalogue of Microorganisms (GCM) 10K type strain sequencing project: providing services to taxonomists for standard genome sequencing and annotation.</title>
        <authorList>
            <consortium name="The Broad Institute Genomics Platform"/>
            <consortium name="The Broad Institute Genome Sequencing Center for Infectious Disease"/>
            <person name="Wu L."/>
            <person name="Ma J."/>
        </authorList>
    </citation>
    <scope>NUCLEOTIDE SEQUENCE [LARGE SCALE GENOMIC DNA]</scope>
    <source>
        <strain evidence="3">CCUG 54950</strain>
    </source>
</reference>
<dbReference type="RefSeq" id="WP_347325087.1">
    <property type="nucleotide sequence ID" value="NZ_JBCGUH010000005.1"/>
</dbReference>
<evidence type="ECO:0008006" key="4">
    <source>
        <dbReference type="Google" id="ProtNLM"/>
    </source>
</evidence>
<evidence type="ECO:0000256" key="1">
    <source>
        <dbReference type="SAM" id="SignalP"/>
    </source>
</evidence>
<dbReference type="Proteomes" id="UP001597233">
    <property type="component" value="Unassembled WGS sequence"/>
</dbReference>
<comment type="caution">
    <text evidence="2">The sequence shown here is derived from an EMBL/GenBank/DDBJ whole genome shotgun (WGS) entry which is preliminary data.</text>
</comment>